<protein>
    <submittedName>
        <fullName evidence="1">Uncharacterized protein</fullName>
    </submittedName>
</protein>
<dbReference type="EMBL" id="BAAATR010000049">
    <property type="protein sequence ID" value="GAA2274339.1"/>
    <property type="molecule type" value="Genomic_DNA"/>
</dbReference>
<sequence length="594" mass="64249">MPSLLHYEIVTNPTSLRASLTDEPSLGTMYVIVSNTHQSPVEWDYIDVAMPLLALSSNLTDDPSAVTASIERTYQNAHDDALEFAWDSGNDCFRAQLSRTQVHTRGNALLDAHGALVLKLENIPVSEGAGLSLLEIRERAGGGDDNVSMRHDHYTTHLGLAKQTPRVPRNFRPQKSLLNGDANEPLVLQWDGPNDLDYAILDQTGAEVHREPAVRGAAPAHQEYSWSTSAPKRGTTYTLVAKAPGAGQQRGYFLTTTVHAVVPEFESGTRTPWVEGTANRGRVTFATDGVEVRDPKGDLGRVRADKADVDNVTTRLVQGRTDSAGWITFPDRGVNVYHGHDSTPGILTAAQVDAEGVNTKWVGSREAGQGWIEFTQPGATLHKDAGQELGALTADKVDVNGLNTTWVGDRDGGKGWVEFPQSGINVRKDGGQAWGNVAADKADLNGINTKWVQGRGTGDGWIEFPTEGVRVLRDGGHDLGAVTADKANLNELHTVEARVSGEAHVQGLLTVGGGMKLSHDGERMFVTLPDRIIFYGINEFKKWVSLERGMAVSFQTGGVSMTKENGVLFRGSDVQIQQGQLSISTGNPPQVRFL</sequence>
<dbReference type="Proteomes" id="UP001500305">
    <property type="component" value="Unassembled WGS sequence"/>
</dbReference>
<dbReference type="RefSeq" id="WP_344640641.1">
    <property type="nucleotide sequence ID" value="NZ_BAAATR010000049.1"/>
</dbReference>
<reference evidence="1 2" key="1">
    <citation type="journal article" date="2019" name="Int. J. Syst. Evol. Microbiol.">
        <title>The Global Catalogue of Microorganisms (GCM) 10K type strain sequencing project: providing services to taxonomists for standard genome sequencing and annotation.</title>
        <authorList>
            <consortium name="The Broad Institute Genomics Platform"/>
            <consortium name="The Broad Institute Genome Sequencing Center for Infectious Disease"/>
            <person name="Wu L."/>
            <person name="Ma J."/>
        </authorList>
    </citation>
    <scope>NUCLEOTIDE SEQUENCE [LARGE SCALE GENOMIC DNA]</scope>
    <source>
        <strain evidence="1 2">JCM 7356</strain>
    </source>
</reference>
<gene>
    <name evidence="1" type="ORF">GCM10010430_70430</name>
</gene>
<name>A0ABN3EX59_9ACTN</name>
<proteinExistence type="predicted"/>
<organism evidence="1 2">
    <name type="scientific">Kitasatospora cystarginea</name>
    <dbReference type="NCBI Taxonomy" id="58350"/>
    <lineage>
        <taxon>Bacteria</taxon>
        <taxon>Bacillati</taxon>
        <taxon>Actinomycetota</taxon>
        <taxon>Actinomycetes</taxon>
        <taxon>Kitasatosporales</taxon>
        <taxon>Streptomycetaceae</taxon>
        <taxon>Kitasatospora</taxon>
    </lineage>
</organism>
<accession>A0ABN3EX59</accession>
<comment type="caution">
    <text evidence="1">The sequence shown here is derived from an EMBL/GenBank/DDBJ whole genome shotgun (WGS) entry which is preliminary data.</text>
</comment>
<keyword evidence="2" id="KW-1185">Reference proteome</keyword>
<evidence type="ECO:0000313" key="1">
    <source>
        <dbReference type="EMBL" id="GAA2274339.1"/>
    </source>
</evidence>
<evidence type="ECO:0000313" key="2">
    <source>
        <dbReference type="Proteomes" id="UP001500305"/>
    </source>
</evidence>